<keyword evidence="1" id="KW-0378">Hydrolase</keyword>
<keyword evidence="2" id="KW-0624">Polysaccharide degradation</keyword>
<evidence type="ECO:0000259" key="5">
    <source>
        <dbReference type="PROSITE" id="PS50853"/>
    </source>
</evidence>
<dbReference type="PROSITE" id="PS51318">
    <property type="entry name" value="TAT"/>
    <property type="match status" value="1"/>
</dbReference>
<protein>
    <submittedName>
        <fullName evidence="6">Fibronectin type 3 domain-containing protein</fullName>
    </submittedName>
</protein>
<evidence type="ECO:0000313" key="7">
    <source>
        <dbReference type="Proteomes" id="UP000535437"/>
    </source>
</evidence>
<feature type="signal peptide" evidence="4">
    <location>
        <begin position="1"/>
        <end position="46"/>
    </location>
</feature>
<dbReference type="InterPro" id="IPR003961">
    <property type="entry name" value="FN3_dom"/>
</dbReference>
<dbReference type="GO" id="GO:0000272">
    <property type="term" value="P:polysaccharide catabolic process"/>
    <property type="evidence" value="ECO:0007669"/>
    <property type="project" value="UniProtKB-KW"/>
</dbReference>
<evidence type="ECO:0000256" key="3">
    <source>
        <dbReference type="SAM" id="MobiDB-lite"/>
    </source>
</evidence>
<reference evidence="6 7" key="1">
    <citation type="submission" date="2020-07" db="EMBL/GenBank/DDBJ databases">
        <title>Sequencing the genomes of 1000 actinobacteria strains.</title>
        <authorList>
            <person name="Klenk H.-P."/>
        </authorList>
    </citation>
    <scope>NUCLEOTIDE SEQUENCE [LARGE SCALE GENOMIC DNA]</scope>
    <source>
        <strain evidence="6 7">DSM 15475</strain>
    </source>
</reference>
<dbReference type="Gene3D" id="2.60.40.10">
    <property type="entry name" value="Immunoglobulins"/>
    <property type="match status" value="2"/>
</dbReference>
<feature type="domain" description="Fibronectin type-III" evidence="5">
    <location>
        <begin position="322"/>
        <end position="410"/>
    </location>
</feature>
<name>A0A7Z0GL00_9MICC</name>
<dbReference type="SUPFAM" id="SSF49785">
    <property type="entry name" value="Galactose-binding domain-like"/>
    <property type="match status" value="1"/>
</dbReference>
<gene>
    <name evidence="6" type="ORF">HNR09_001089</name>
</gene>
<evidence type="ECO:0000256" key="4">
    <source>
        <dbReference type="SAM" id="SignalP"/>
    </source>
</evidence>
<dbReference type="SMART" id="SM00060">
    <property type="entry name" value="FN3"/>
    <property type="match status" value="2"/>
</dbReference>
<dbReference type="InterPro" id="IPR011050">
    <property type="entry name" value="Pectin_lyase_fold/virulence"/>
</dbReference>
<keyword evidence="1" id="KW-0326">Glycosidase</keyword>
<comment type="caution">
    <text evidence="6">The sequence shown here is derived from an EMBL/GenBank/DDBJ whole genome shotgun (WGS) entry which is preliminary data.</text>
</comment>
<keyword evidence="7" id="KW-1185">Reference proteome</keyword>
<organism evidence="6 7">
    <name type="scientific">Nesterenkonia xinjiangensis</name>
    <dbReference type="NCBI Taxonomy" id="225327"/>
    <lineage>
        <taxon>Bacteria</taxon>
        <taxon>Bacillati</taxon>
        <taxon>Actinomycetota</taxon>
        <taxon>Actinomycetes</taxon>
        <taxon>Micrococcales</taxon>
        <taxon>Micrococcaceae</taxon>
        <taxon>Nesterenkonia</taxon>
    </lineage>
</organism>
<feature type="domain" description="Fibronectin type-III" evidence="5">
    <location>
        <begin position="225"/>
        <end position="315"/>
    </location>
</feature>
<dbReference type="EMBL" id="JACCFY010000001">
    <property type="protein sequence ID" value="NYJ77678.1"/>
    <property type="molecule type" value="Genomic_DNA"/>
</dbReference>
<feature type="region of interest" description="Disordered" evidence="3">
    <location>
        <begin position="40"/>
        <end position="65"/>
    </location>
</feature>
<keyword evidence="2" id="KW-0119">Carbohydrate metabolism</keyword>
<dbReference type="RefSeq" id="WP_179541129.1">
    <property type="nucleotide sequence ID" value="NZ_BAAALL010000002.1"/>
</dbReference>
<accession>A0A7Z0GL00</accession>
<dbReference type="InterPro" id="IPR036116">
    <property type="entry name" value="FN3_sf"/>
</dbReference>
<dbReference type="InterPro" id="IPR008979">
    <property type="entry name" value="Galactose-bd-like_sf"/>
</dbReference>
<dbReference type="PROSITE" id="PS50853">
    <property type="entry name" value="FN3"/>
    <property type="match status" value="2"/>
</dbReference>
<dbReference type="SUPFAM" id="SSF51126">
    <property type="entry name" value="Pectin lyase-like"/>
    <property type="match status" value="1"/>
</dbReference>
<sequence length="772" mass="81192">MSTTPVRPPRSRGARSRTRRRSTLATAAALALLAPLGAASSAASSAAQTSPTPTDQSPSDPTQAVATETVTTQTAYSPSDGIPPGEVLAFDFGCAGDPVAEGSLEVTASTLYDVDTGFGLSAPAACRDRGAPDDVRRNFVLAGGEQFQVDLPDGDYHVTVISGDQIASNNTQLTVQGEDQGSLQPRGSGEFAEHSVYTTVEDGSLVLEVFSDGRINGVEVSQVAPPSGLHADEVSTQPPSATLSWEPTEGAAEYTLYRSDAGAGEYESVGTTETVSLTDEAVELGYSYDYVVTQTSAAGVESGHSEAHTVAVVDPSVEAPAAPQDLRLERANPRGTTISWTGDDAAWEYHVYRSLNADRGFERVAETTGTSYTAEGASEVNHYYTVLAVNAGGISEQPEPLLTPVTARGSNGNPFEECSVDGADATVLRNGDTWRAMNGGETVHQSYAMVDAMQAAVDSLSEGRTEQESVVVRGSGTMPADAAVDLPSHTSFSVCGTIHVAGNESNFSYEEHVGVVRIRHAEDVSVPFLSVTGNPNFGVYLRTSSDVYFGQMDLQLSGGHGMRIDSRDDDFVREARNITIDDVYVSGTESHGVETYGVDGLTVGTVTAVDTGYAGLLLNDTVNADIERVVGDGAAAGTGYATFRTANRNGQIDGEYPTNIRVGELIADGGGRGFFCVSESGGVEIEKLEIRDTGSNAMLIENCHNITLATDQGVVEGPGDIRISARSEFANTSDITFQNLLLRDTAINESPCGENIVAENLTLEDSELNLCE</sequence>
<dbReference type="Proteomes" id="UP000535437">
    <property type="component" value="Unassembled WGS sequence"/>
</dbReference>
<dbReference type="InterPro" id="IPR012334">
    <property type="entry name" value="Pectin_lyas_fold"/>
</dbReference>
<feature type="compositionally biased region" description="Basic residues" evidence="3">
    <location>
        <begin position="9"/>
        <end position="22"/>
    </location>
</feature>
<dbReference type="CDD" id="cd00063">
    <property type="entry name" value="FN3"/>
    <property type="match status" value="1"/>
</dbReference>
<dbReference type="AlphaFoldDB" id="A0A7Z0GL00"/>
<feature type="region of interest" description="Disordered" evidence="3">
    <location>
        <begin position="1"/>
        <end position="22"/>
    </location>
</feature>
<dbReference type="InterPro" id="IPR013783">
    <property type="entry name" value="Ig-like_fold"/>
</dbReference>
<keyword evidence="4" id="KW-0732">Signal</keyword>
<dbReference type="Gene3D" id="2.160.20.10">
    <property type="entry name" value="Single-stranded right-handed beta-helix, Pectin lyase-like"/>
    <property type="match status" value="1"/>
</dbReference>
<proteinExistence type="predicted"/>
<evidence type="ECO:0000313" key="6">
    <source>
        <dbReference type="EMBL" id="NYJ77678.1"/>
    </source>
</evidence>
<evidence type="ECO:0000256" key="2">
    <source>
        <dbReference type="ARBA" id="ARBA00023326"/>
    </source>
</evidence>
<dbReference type="InterPro" id="IPR006311">
    <property type="entry name" value="TAT_signal"/>
</dbReference>
<feature type="chain" id="PRO_5039716745" evidence="4">
    <location>
        <begin position="47"/>
        <end position="772"/>
    </location>
</feature>
<evidence type="ECO:0000256" key="1">
    <source>
        <dbReference type="ARBA" id="ARBA00023295"/>
    </source>
</evidence>
<dbReference type="Gene3D" id="2.60.120.430">
    <property type="entry name" value="Galactose-binding lectin"/>
    <property type="match status" value="1"/>
</dbReference>
<dbReference type="GO" id="GO:0016798">
    <property type="term" value="F:hydrolase activity, acting on glycosyl bonds"/>
    <property type="evidence" value="ECO:0007669"/>
    <property type="project" value="UniProtKB-KW"/>
</dbReference>
<dbReference type="SUPFAM" id="SSF49265">
    <property type="entry name" value="Fibronectin type III"/>
    <property type="match status" value="1"/>
</dbReference>